<evidence type="ECO:0000256" key="2">
    <source>
        <dbReference type="ARBA" id="ARBA00008974"/>
    </source>
</evidence>
<reference evidence="7" key="1">
    <citation type="submission" date="2020-05" db="EMBL/GenBank/DDBJ databases">
        <authorList>
            <person name="Chiriac C."/>
            <person name="Salcher M."/>
            <person name="Ghai R."/>
            <person name="Kavagutti S V."/>
        </authorList>
    </citation>
    <scope>NUCLEOTIDE SEQUENCE</scope>
</reference>
<dbReference type="GO" id="GO:0022857">
    <property type="term" value="F:transmembrane transporter activity"/>
    <property type="evidence" value="ECO:0007669"/>
    <property type="project" value="InterPro"/>
</dbReference>
<evidence type="ECO:0000313" key="7">
    <source>
        <dbReference type="EMBL" id="CAB4554904.1"/>
    </source>
</evidence>
<protein>
    <submittedName>
        <fullName evidence="7">Unannotated protein</fullName>
    </submittedName>
</protein>
<accession>A0A6J6CUV8</accession>
<feature type="transmembrane region" description="Helical" evidence="6">
    <location>
        <begin position="507"/>
        <end position="528"/>
    </location>
</feature>
<feature type="transmembrane region" description="Helical" evidence="6">
    <location>
        <begin position="421"/>
        <end position="444"/>
    </location>
</feature>
<comment type="similarity">
    <text evidence="2">Belongs to the purine-cytosine permease (2.A.39) family.</text>
</comment>
<keyword evidence="3 6" id="KW-0812">Transmembrane</keyword>
<dbReference type="Pfam" id="PF02133">
    <property type="entry name" value="Transp_cyt_pur"/>
    <property type="match status" value="1"/>
</dbReference>
<sequence length="674" mass="71268">MESPTPPTPRSMSDDELNAEVMRLQSQPDGLMAAMALIEAQNLLRQQDSFAYSQWQLQAQMQAASAPVEKHEPESITTHPETPAPVIQEAVPQEPVVELPPVAAVVNESNVEDIVAALNRNYASAATEEPVASEPQEIHQDSKSNLVTEELPNEVEPSPVASVPAMTSEIAVHADQENPEPPTERVSVSRTKTSAAFSWSWISIASSPLVLVLAAFLKESGASFAQSLVVISGLIVSAAVLAGVGAVAAKRGSSPIGVVSRAAFGVWGNVFPGILMLLIKIVWSISLLIFGARILSPLISNQPWFAPLSMQFVFPAEFTALLLTAVPMVIIATLVAGFGGITMLRSQQITAGFSIIGVAAIGYFVFSSNSILDLQQGEMLGGPALLDLAVFSFALFGFTVFSQSGDFARKLSVETPGAKVFFISFVSTLFIPLAVGVMGVLWVFMAEDGFGVLLTSQLLPSIAAVAPLWIFVALVVAVGLSVLQLVSSSIYSLAGSLASIGARLPGALSVLLFSVVLLAGALISSMLLGTSSLLALLIEVLTLSSVVAAAFTGIVLADALIRSRDYHEVSLTRDYGFYGRFNVANTIGFILASAVGFGYLNGTGTLSFWAGYIGDFTPAIFDVAGSYIGIAMAFGLAVVFPVVFGIPRIKGQEVKLMELDERREELKEYLATAN</sequence>
<feature type="transmembrane region" description="Helical" evidence="6">
    <location>
        <begin position="620"/>
        <end position="646"/>
    </location>
</feature>
<feature type="transmembrane region" description="Helical" evidence="6">
    <location>
        <begin position="195"/>
        <end position="217"/>
    </location>
</feature>
<keyword evidence="5 6" id="KW-0472">Membrane</keyword>
<feature type="transmembrane region" description="Helical" evidence="6">
    <location>
        <begin position="380"/>
        <end position="401"/>
    </location>
</feature>
<evidence type="ECO:0000256" key="6">
    <source>
        <dbReference type="SAM" id="Phobius"/>
    </source>
</evidence>
<feature type="transmembrane region" description="Helical" evidence="6">
    <location>
        <begin position="229"/>
        <end position="249"/>
    </location>
</feature>
<feature type="transmembrane region" description="Helical" evidence="6">
    <location>
        <begin position="312"/>
        <end position="337"/>
    </location>
</feature>
<evidence type="ECO:0000256" key="1">
    <source>
        <dbReference type="ARBA" id="ARBA00004141"/>
    </source>
</evidence>
<dbReference type="Gene3D" id="1.10.4160.10">
    <property type="entry name" value="Hydantoin permease"/>
    <property type="match status" value="1"/>
</dbReference>
<gene>
    <name evidence="7" type="ORF">UFOPK1581_00414</name>
</gene>
<dbReference type="GO" id="GO:0016020">
    <property type="term" value="C:membrane"/>
    <property type="evidence" value="ECO:0007669"/>
    <property type="project" value="UniProtKB-SubCell"/>
</dbReference>
<dbReference type="InterPro" id="IPR001248">
    <property type="entry name" value="Pur-cyt_permease"/>
</dbReference>
<evidence type="ECO:0000256" key="5">
    <source>
        <dbReference type="ARBA" id="ARBA00023136"/>
    </source>
</evidence>
<keyword evidence="4 6" id="KW-1133">Transmembrane helix</keyword>
<proteinExistence type="inferred from homology"/>
<comment type="subcellular location">
    <subcellularLocation>
        <location evidence="1">Membrane</location>
        <topology evidence="1">Multi-pass membrane protein</topology>
    </subcellularLocation>
</comment>
<name>A0A6J6CUV8_9ZZZZ</name>
<evidence type="ECO:0000256" key="3">
    <source>
        <dbReference type="ARBA" id="ARBA00022692"/>
    </source>
</evidence>
<feature type="transmembrane region" description="Helical" evidence="6">
    <location>
        <begin position="581"/>
        <end position="600"/>
    </location>
</feature>
<evidence type="ECO:0000256" key="4">
    <source>
        <dbReference type="ARBA" id="ARBA00022989"/>
    </source>
</evidence>
<feature type="transmembrane region" description="Helical" evidence="6">
    <location>
        <begin position="464"/>
        <end position="486"/>
    </location>
</feature>
<feature type="transmembrane region" description="Helical" evidence="6">
    <location>
        <begin position="270"/>
        <end position="292"/>
    </location>
</feature>
<feature type="transmembrane region" description="Helical" evidence="6">
    <location>
        <begin position="349"/>
        <end position="368"/>
    </location>
</feature>
<dbReference type="AlphaFoldDB" id="A0A6J6CUV8"/>
<feature type="transmembrane region" description="Helical" evidence="6">
    <location>
        <begin position="534"/>
        <end position="561"/>
    </location>
</feature>
<organism evidence="7">
    <name type="scientific">freshwater metagenome</name>
    <dbReference type="NCBI Taxonomy" id="449393"/>
    <lineage>
        <taxon>unclassified sequences</taxon>
        <taxon>metagenomes</taxon>
        <taxon>ecological metagenomes</taxon>
    </lineage>
</organism>
<dbReference type="EMBL" id="CAEZTB010000052">
    <property type="protein sequence ID" value="CAB4554904.1"/>
    <property type="molecule type" value="Genomic_DNA"/>
</dbReference>